<keyword evidence="2" id="KW-0547">Nucleotide-binding</keyword>
<keyword evidence="2" id="KW-0067">ATP-binding</keyword>
<dbReference type="GO" id="GO:0005875">
    <property type="term" value="C:microtubule associated complex"/>
    <property type="evidence" value="ECO:0007669"/>
    <property type="project" value="TreeGrafter"/>
</dbReference>
<reference evidence="5 6" key="1">
    <citation type="submission" date="2020-04" db="EMBL/GenBank/DDBJ databases">
        <title>Perkinsus olseni comparative genomics.</title>
        <authorList>
            <person name="Bogema D.R."/>
        </authorList>
    </citation>
    <scope>NUCLEOTIDE SEQUENCE [LARGE SCALE GENOMIC DNA]</scope>
    <source>
        <strain evidence="5">ATCC PRA-205</strain>
    </source>
</reference>
<dbReference type="GO" id="GO:0051231">
    <property type="term" value="P:spindle elongation"/>
    <property type="evidence" value="ECO:0007669"/>
    <property type="project" value="TreeGrafter"/>
</dbReference>
<evidence type="ECO:0000259" key="4">
    <source>
        <dbReference type="PROSITE" id="PS50067"/>
    </source>
</evidence>
<dbReference type="InterPro" id="IPR036961">
    <property type="entry name" value="Kinesin_motor_dom_sf"/>
</dbReference>
<dbReference type="GO" id="GO:0007052">
    <property type="term" value="P:mitotic spindle organization"/>
    <property type="evidence" value="ECO:0007669"/>
    <property type="project" value="TreeGrafter"/>
</dbReference>
<feature type="repeat" description="RCC1" evidence="1">
    <location>
        <begin position="983"/>
        <end position="1042"/>
    </location>
</feature>
<dbReference type="PROSITE" id="PS50067">
    <property type="entry name" value="KINESIN_MOTOR_2"/>
    <property type="match status" value="1"/>
</dbReference>
<keyword evidence="2" id="KW-0505">Motor protein</keyword>
<feature type="non-terminal residue" evidence="5">
    <location>
        <position position="1311"/>
    </location>
</feature>
<evidence type="ECO:0000256" key="1">
    <source>
        <dbReference type="PROSITE-ProRule" id="PRU00235"/>
    </source>
</evidence>
<dbReference type="SMART" id="SM00129">
    <property type="entry name" value="KISc"/>
    <property type="match status" value="1"/>
</dbReference>
<feature type="binding site" evidence="2">
    <location>
        <begin position="104"/>
        <end position="111"/>
    </location>
    <ligand>
        <name>ATP</name>
        <dbReference type="ChEBI" id="CHEBI:30616"/>
    </ligand>
</feature>
<feature type="region of interest" description="Disordered" evidence="3">
    <location>
        <begin position="1067"/>
        <end position="1092"/>
    </location>
</feature>
<dbReference type="PROSITE" id="PS00626">
    <property type="entry name" value="RCC1_2"/>
    <property type="match status" value="1"/>
</dbReference>
<dbReference type="InterPro" id="IPR001752">
    <property type="entry name" value="Kinesin_motor_dom"/>
</dbReference>
<dbReference type="EMBL" id="JABANM010020020">
    <property type="protein sequence ID" value="KAF4723541.1"/>
    <property type="molecule type" value="Genomic_DNA"/>
</dbReference>
<evidence type="ECO:0000313" key="5">
    <source>
        <dbReference type="EMBL" id="KAF4723541.1"/>
    </source>
</evidence>
<sequence>MSVGVVAVRACVRVRPLLLAEVDAGCEPCVDVVSVGKNGEDGSAFFQLAVRQPGREPSSPPELIRFHCCLGPNSTQKQVFERCGVRDMLHAVLEGYRAAVMAYGQTGSGKTHTMIGDPASGDMGGLIHNCAKDLFRLIKELGLDVTVRASFLELYNERLNDLLVSPIDEIGGSEEDCHRPLLRRHHQPNQLRVRSNERNSFYVSGLRKVDCESATDVLTLVAEGTANRQVSHCLFSIFLSNGGKLTFADLAGSERLKVSRTEAQHRKETQSINKSLLALGKVINALAQQAECSDGAAAIHVPYRDSKLTQILADSLGGKGLAMIICTVSPAKRNYAETVHVLQYALKAMSICNVPLRLMSGLRTVTAPVDAGVNAETEKILESMRSEVARLRAENLGFKSKNRALERMLGKVSGSSQASAAGSTSLPPICASKGKKGATQLSSTSCSSAQARSSSKPSTFSLPPIHNKNNKMQRAMSVFSGSGISRDASWKTLQRVRRSTVELRIPVLEQLWWERCETGAPIKSAVEAKLRPVVEKLLGDLERRRPAEWRCNFAAVALDIDSDGDITDAGTSGMERNERLVAASLGEEESVPLWRTPRRSLAVERPPLDSSSWGISEERLSSTMSEDSLVDWQRGHDEGTADGRAPSVDDAARHRGMEPEADEEIPGRESPRIEECALIQDSLDVAMSRLLQRGYYWGIVTSRSFCFEKKRTFIFKKAAPLGDTERLRGKDPEEHWPPGNRAGDLQLPSELNRKLFVYNSRHTCGRKRSTVLMVTQGDRHKPILTLNREEFEGVMAAREEVEKEIVNFGKKLVLTLGILSANHRQFSRCESSKDWRQGSRVSIYAMGSVGPELERTRRGAQRLSFLPDERWVRVTLGDGFGGAVTEDGRAWLWRKRSGNGKNGNSAAVVKAVPLPRGVRAVDIQSSKTALWLLGDDGRVYVVQNVVATGARNSISMCPGFPEGVKFSEIAVSAAHFVGLDQEGGVWCFGDNTRGQCGADPSIQAMLGGAARVVLGKKGRYVREPRGVRIAAGDYHTIVLDDNGEVWTWGDDTLLQLGHGDTRWALSNASSTLPGESMKEKKPSSGTSASRPLVTYEPFETHLRFTPTKIADVPTDFDQQHTQELATNKSGLAPEGIFAGPSTSFLVINDTPYDHVPHDEHQDAVYACGDNERGQCGRSLQCPQQTFMRVRLPKRIQVQMLRCSSGHCAAWVRRVGHTLGGPDEGPVRDWGIYTWGENTAGKVSTTRRHRDVVIPPLDVTKNFPRGAARWLAVGPHGTAVIAETLPSTSSTKGFLEAYRAVVNADAELATAV</sequence>
<dbReference type="Pfam" id="PF00225">
    <property type="entry name" value="Kinesin"/>
    <property type="match status" value="1"/>
</dbReference>
<comment type="caution">
    <text evidence="5">The sequence shown here is derived from an EMBL/GenBank/DDBJ whole genome shotgun (WGS) entry which is preliminary data.</text>
</comment>
<feature type="region of interest" description="Disordered" evidence="3">
    <location>
        <begin position="441"/>
        <end position="467"/>
    </location>
</feature>
<dbReference type="GO" id="GO:0008017">
    <property type="term" value="F:microtubule binding"/>
    <property type="evidence" value="ECO:0007669"/>
    <property type="project" value="InterPro"/>
</dbReference>
<evidence type="ECO:0000256" key="2">
    <source>
        <dbReference type="PROSITE-ProRule" id="PRU00283"/>
    </source>
</evidence>
<dbReference type="InterPro" id="IPR009091">
    <property type="entry name" value="RCC1/BLIP-II"/>
</dbReference>
<dbReference type="Pfam" id="PF13540">
    <property type="entry name" value="RCC1_2"/>
    <property type="match status" value="2"/>
</dbReference>
<dbReference type="PRINTS" id="PR00380">
    <property type="entry name" value="KINESINHEAVY"/>
</dbReference>
<name>A0A7J6RT18_PEROL</name>
<feature type="domain" description="Kinesin motor" evidence="4">
    <location>
        <begin position="7"/>
        <end position="351"/>
    </location>
</feature>
<dbReference type="GO" id="GO:0003777">
    <property type="term" value="F:microtubule motor activity"/>
    <property type="evidence" value="ECO:0007669"/>
    <property type="project" value="InterPro"/>
</dbReference>
<proteinExistence type="inferred from homology"/>
<dbReference type="InterPro" id="IPR027417">
    <property type="entry name" value="P-loop_NTPase"/>
</dbReference>
<dbReference type="PANTHER" id="PTHR47969:SF29">
    <property type="entry name" value="KINESIN-LIKE PROTEIN"/>
    <property type="match status" value="1"/>
</dbReference>
<comment type="similarity">
    <text evidence="2">Belongs to the TRAFAC class myosin-kinesin ATPase superfamily. Kinesin family.</text>
</comment>
<organism evidence="5 6">
    <name type="scientific">Perkinsus olseni</name>
    <name type="common">Perkinsus atlanticus</name>
    <dbReference type="NCBI Taxonomy" id="32597"/>
    <lineage>
        <taxon>Eukaryota</taxon>
        <taxon>Sar</taxon>
        <taxon>Alveolata</taxon>
        <taxon>Perkinsozoa</taxon>
        <taxon>Perkinsea</taxon>
        <taxon>Perkinsida</taxon>
        <taxon>Perkinsidae</taxon>
        <taxon>Perkinsus</taxon>
    </lineage>
</organism>
<dbReference type="Gene3D" id="2.130.10.30">
    <property type="entry name" value="Regulator of chromosome condensation 1/beta-lactamase-inhibitor protein II"/>
    <property type="match status" value="2"/>
</dbReference>
<protein>
    <submittedName>
        <fullName evidence="5">Kinesin member</fullName>
    </submittedName>
</protein>
<dbReference type="InterPro" id="IPR000408">
    <property type="entry name" value="Reg_chr_condens"/>
</dbReference>
<dbReference type="Gene3D" id="3.40.850.10">
    <property type="entry name" value="Kinesin motor domain"/>
    <property type="match status" value="1"/>
</dbReference>
<dbReference type="InterPro" id="IPR027640">
    <property type="entry name" value="Kinesin-like_fam"/>
</dbReference>
<feature type="compositionally biased region" description="Basic and acidic residues" evidence="3">
    <location>
        <begin position="725"/>
        <end position="736"/>
    </location>
</feature>
<dbReference type="GO" id="GO:0007018">
    <property type="term" value="P:microtubule-based movement"/>
    <property type="evidence" value="ECO:0007669"/>
    <property type="project" value="InterPro"/>
</dbReference>
<accession>A0A7J6RT18</accession>
<gene>
    <name evidence="5" type="primary">KIF12_2</name>
    <name evidence="5" type="ORF">FOZ62_006906</name>
</gene>
<feature type="region of interest" description="Disordered" evidence="3">
    <location>
        <begin position="606"/>
        <end position="669"/>
    </location>
</feature>
<dbReference type="PANTHER" id="PTHR47969">
    <property type="entry name" value="CHROMOSOME-ASSOCIATED KINESIN KIF4A-RELATED"/>
    <property type="match status" value="1"/>
</dbReference>
<dbReference type="SUPFAM" id="SSF52540">
    <property type="entry name" value="P-loop containing nucleoside triphosphate hydrolases"/>
    <property type="match status" value="1"/>
</dbReference>
<evidence type="ECO:0000313" key="6">
    <source>
        <dbReference type="Proteomes" id="UP000574390"/>
    </source>
</evidence>
<dbReference type="Proteomes" id="UP000574390">
    <property type="component" value="Unassembled WGS sequence"/>
</dbReference>
<dbReference type="GO" id="GO:0005524">
    <property type="term" value="F:ATP binding"/>
    <property type="evidence" value="ECO:0007669"/>
    <property type="project" value="UniProtKB-UniRule"/>
</dbReference>
<feature type="compositionally biased region" description="Low complexity" evidence="3">
    <location>
        <begin position="441"/>
        <end position="459"/>
    </location>
</feature>
<evidence type="ECO:0000256" key="3">
    <source>
        <dbReference type="SAM" id="MobiDB-lite"/>
    </source>
</evidence>
<dbReference type="PROSITE" id="PS50012">
    <property type="entry name" value="RCC1_3"/>
    <property type="match status" value="1"/>
</dbReference>
<dbReference type="SUPFAM" id="SSF50985">
    <property type="entry name" value="RCC1/BLIP-II"/>
    <property type="match status" value="1"/>
</dbReference>
<feature type="region of interest" description="Disordered" evidence="3">
    <location>
        <begin position="725"/>
        <end position="745"/>
    </location>
</feature>